<dbReference type="AlphaFoldDB" id="A0A6N6M7I4"/>
<dbReference type="RefSeq" id="WP_151166026.1">
    <property type="nucleotide sequence ID" value="NZ_WACR01000001.1"/>
</dbReference>
<evidence type="ECO:0000256" key="5">
    <source>
        <dbReference type="ARBA" id="ARBA00022840"/>
    </source>
</evidence>
<dbReference type="GO" id="GO:0005524">
    <property type="term" value="F:ATP binding"/>
    <property type="evidence" value="ECO:0007669"/>
    <property type="project" value="UniProtKB-UniRule"/>
</dbReference>
<evidence type="ECO:0000256" key="4">
    <source>
        <dbReference type="ARBA" id="ARBA00022777"/>
    </source>
</evidence>
<evidence type="ECO:0000256" key="3">
    <source>
        <dbReference type="ARBA" id="ARBA00022741"/>
    </source>
</evidence>
<keyword evidence="3 8" id="KW-0547">Nucleotide-binding</keyword>
<keyword evidence="11" id="KW-1185">Reference proteome</keyword>
<name>A0A6N6M7I4_9FLAO</name>
<evidence type="ECO:0000313" key="11">
    <source>
        <dbReference type="Proteomes" id="UP000435357"/>
    </source>
</evidence>
<dbReference type="SUPFAM" id="SSF52540">
    <property type="entry name" value="P-loop containing nucleoside triphosphate hydrolases"/>
    <property type="match status" value="1"/>
</dbReference>
<comment type="similarity">
    <text evidence="1 8">Belongs to the cytidylate kinase family. Type 1 subfamily.</text>
</comment>
<dbReference type="EC" id="2.7.4.25" evidence="8"/>
<organism evidence="10 11">
    <name type="scientific">Salibacter halophilus</name>
    <dbReference type="NCBI Taxonomy" id="1803916"/>
    <lineage>
        <taxon>Bacteria</taxon>
        <taxon>Pseudomonadati</taxon>
        <taxon>Bacteroidota</taxon>
        <taxon>Flavobacteriia</taxon>
        <taxon>Flavobacteriales</taxon>
        <taxon>Salibacteraceae</taxon>
        <taxon>Salibacter</taxon>
    </lineage>
</organism>
<dbReference type="OrthoDB" id="9807434at2"/>
<proteinExistence type="inferred from homology"/>
<keyword evidence="4 8" id="KW-0418">Kinase</keyword>
<sequence length="228" mass="25808">MSPAKINIAIDGYSSCGKSTLAKQLAKKLHYIYVDTGAMYRSVALFALDNGFFESDFDKEKLINSLNQITIRFERNENGLQTILNGENVEESIRSMRVSERVSEVAAIPEVRKKLVSQQQEMGKEKGVVMDGRDIGTVVFPDAELKIFMTASPSVRAQRRYDELKANGKEASMEEVKKNLEHRDYIDTHRSSDPLKQADDALVLDNTDLTPDEQLQKALDWSRERMGE</sequence>
<accession>A0A6N6M7I4</accession>
<evidence type="ECO:0000259" key="9">
    <source>
        <dbReference type="Pfam" id="PF02224"/>
    </source>
</evidence>
<dbReference type="GO" id="GO:0006220">
    <property type="term" value="P:pyrimidine nucleotide metabolic process"/>
    <property type="evidence" value="ECO:0007669"/>
    <property type="project" value="UniProtKB-UniRule"/>
</dbReference>
<dbReference type="InterPro" id="IPR003136">
    <property type="entry name" value="Cytidylate_kin"/>
</dbReference>
<dbReference type="Gene3D" id="3.40.50.300">
    <property type="entry name" value="P-loop containing nucleotide triphosphate hydrolases"/>
    <property type="match status" value="1"/>
</dbReference>
<comment type="catalytic activity">
    <reaction evidence="6 8">
        <text>dCMP + ATP = dCDP + ADP</text>
        <dbReference type="Rhea" id="RHEA:25094"/>
        <dbReference type="ChEBI" id="CHEBI:30616"/>
        <dbReference type="ChEBI" id="CHEBI:57566"/>
        <dbReference type="ChEBI" id="CHEBI:58593"/>
        <dbReference type="ChEBI" id="CHEBI:456216"/>
        <dbReference type="EC" id="2.7.4.25"/>
    </reaction>
</comment>
<evidence type="ECO:0000256" key="2">
    <source>
        <dbReference type="ARBA" id="ARBA00022679"/>
    </source>
</evidence>
<protein>
    <recommendedName>
        <fullName evidence="8">Cytidylate kinase</fullName>
        <shortName evidence="8">CK</shortName>
        <ecNumber evidence="8">2.7.4.25</ecNumber>
    </recommendedName>
    <alternativeName>
        <fullName evidence="8">Cytidine monophosphate kinase</fullName>
        <shortName evidence="8">CMP kinase</shortName>
    </alternativeName>
</protein>
<dbReference type="InterPro" id="IPR027417">
    <property type="entry name" value="P-loop_NTPase"/>
</dbReference>
<dbReference type="CDD" id="cd02019">
    <property type="entry name" value="NK"/>
    <property type="match status" value="1"/>
</dbReference>
<feature type="binding site" evidence="8">
    <location>
        <begin position="12"/>
        <end position="20"/>
    </location>
    <ligand>
        <name>ATP</name>
        <dbReference type="ChEBI" id="CHEBI:30616"/>
    </ligand>
</feature>
<evidence type="ECO:0000256" key="8">
    <source>
        <dbReference type="HAMAP-Rule" id="MF_00238"/>
    </source>
</evidence>
<comment type="caution">
    <text evidence="10">The sequence shown here is derived from an EMBL/GenBank/DDBJ whole genome shotgun (WGS) entry which is preliminary data.</text>
</comment>
<dbReference type="PANTHER" id="PTHR21299">
    <property type="entry name" value="CYTIDYLATE KINASE/PANTOATE-BETA-ALANINE LIGASE"/>
    <property type="match status" value="1"/>
</dbReference>
<comment type="subcellular location">
    <subcellularLocation>
        <location evidence="8">Cytoplasm</location>
    </subcellularLocation>
</comment>
<feature type="domain" description="Cytidylate kinase" evidence="9">
    <location>
        <begin position="8"/>
        <end position="220"/>
    </location>
</feature>
<dbReference type="HAMAP" id="MF_00238">
    <property type="entry name" value="Cytidyl_kinase_type1"/>
    <property type="match status" value="1"/>
</dbReference>
<evidence type="ECO:0000256" key="1">
    <source>
        <dbReference type="ARBA" id="ARBA00009427"/>
    </source>
</evidence>
<dbReference type="GO" id="GO:0015949">
    <property type="term" value="P:nucleobase-containing small molecule interconversion"/>
    <property type="evidence" value="ECO:0007669"/>
    <property type="project" value="TreeGrafter"/>
</dbReference>
<dbReference type="InterPro" id="IPR011994">
    <property type="entry name" value="Cytidylate_kinase_dom"/>
</dbReference>
<dbReference type="EMBL" id="WACR01000001">
    <property type="protein sequence ID" value="KAB1066038.1"/>
    <property type="molecule type" value="Genomic_DNA"/>
</dbReference>
<dbReference type="GO" id="GO:0036431">
    <property type="term" value="F:dCMP kinase activity"/>
    <property type="evidence" value="ECO:0007669"/>
    <property type="project" value="InterPro"/>
</dbReference>
<comment type="catalytic activity">
    <reaction evidence="7 8">
        <text>CMP + ATP = CDP + ADP</text>
        <dbReference type="Rhea" id="RHEA:11600"/>
        <dbReference type="ChEBI" id="CHEBI:30616"/>
        <dbReference type="ChEBI" id="CHEBI:58069"/>
        <dbReference type="ChEBI" id="CHEBI:60377"/>
        <dbReference type="ChEBI" id="CHEBI:456216"/>
        <dbReference type="EC" id="2.7.4.25"/>
    </reaction>
</comment>
<keyword evidence="5 8" id="KW-0067">ATP-binding</keyword>
<dbReference type="PANTHER" id="PTHR21299:SF2">
    <property type="entry name" value="CYTIDYLATE KINASE"/>
    <property type="match status" value="1"/>
</dbReference>
<evidence type="ECO:0000256" key="7">
    <source>
        <dbReference type="ARBA" id="ARBA00048478"/>
    </source>
</evidence>
<dbReference type="Pfam" id="PF02224">
    <property type="entry name" value="Cytidylate_kin"/>
    <property type="match status" value="1"/>
</dbReference>
<keyword evidence="2 8" id="KW-0808">Transferase</keyword>
<dbReference type="Proteomes" id="UP000435357">
    <property type="component" value="Unassembled WGS sequence"/>
</dbReference>
<dbReference type="GO" id="GO:0005829">
    <property type="term" value="C:cytosol"/>
    <property type="evidence" value="ECO:0007669"/>
    <property type="project" value="TreeGrafter"/>
</dbReference>
<evidence type="ECO:0000313" key="10">
    <source>
        <dbReference type="EMBL" id="KAB1066038.1"/>
    </source>
</evidence>
<keyword evidence="8" id="KW-0963">Cytoplasm</keyword>
<gene>
    <name evidence="8" type="primary">cmk</name>
    <name evidence="10" type="ORF">F3059_00795</name>
</gene>
<dbReference type="NCBIfam" id="TIGR00017">
    <property type="entry name" value="cmk"/>
    <property type="match status" value="1"/>
</dbReference>
<reference evidence="10 11" key="1">
    <citation type="submission" date="2019-09" db="EMBL/GenBank/DDBJ databases">
        <title>Genomes of Cryomorphaceae.</title>
        <authorList>
            <person name="Bowman J.P."/>
        </authorList>
    </citation>
    <scope>NUCLEOTIDE SEQUENCE [LARGE SCALE GENOMIC DNA]</scope>
    <source>
        <strain evidence="10 11">KCTC 52047</strain>
    </source>
</reference>
<dbReference type="CDD" id="cd02020">
    <property type="entry name" value="CMPK"/>
    <property type="match status" value="1"/>
</dbReference>
<evidence type="ECO:0000256" key="6">
    <source>
        <dbReference type="ARBA" id="ARBA00047615"/>
    </source>
</evidence>